<keyword evidence="2" id="KW-0268">Exocytosis</keyword>
<name>A0A7K7MWQ5_HALAL</name>
<dbReference type="Pfam" id="PF08366">
    <property type="entry name" value="LLGL"/>
    <property type="match status" value="1"/>
</dbReference>
<dbReference type="GO" id="GO:0032878">
    <property type="term" value="P:regulation of establishment or maintenance of cell polarity"/>
    <property type="evidence" value="ECO:0007669"/>
    <property type="project" value="TreeGrafter"/>
</dbReference>
<dbReference type="GO" id="GO:0045159">
    <property type="term" value="F:myosin II binding"/>
    <property type="evidence" value="ECO:0007669"/>
    <property type="project" value="TreeGrafter"/>
</dbReference>
<feature type="non-terminal residue" evidence="6">
    <location>
        <position position="1"/>
    </location>
</feature>
<evidence type="ECO:0000256" key="2">
    <source>
        <dbReference type="ARBA" id="ARBA00022483"/>
    </source>
</evidence>
<dbReference type="OrthoDB" id="19944at2759"/>
<evidence type="ECO:0000256" key="4">
    <source>
        <dbReference type="ARBA" id="ARBA00022737"/>
    </source>
</evidence>
<keyword evidence="4" id="KW-0677">Repeat</keyword>
<dbReference type="GO" id="GO:0005096">
    <property type="term" value="F:GTPase activator activity"/>
    <property type="evidence" value="ECO:0007669"/>
    <property type="project" value="TreeGrafter"/>
</dbReference>
<evidence type="ECO:0000259" key="5">
    <source>
        <dbReference type="Pfam" id="PF08366"/>
    </source>
</evidence>
<dbReference type="InterPro" id="IPR019775">
    <property type="entry name" value="WD40_repeat_CS"/>
</dbReference>
<dbReference type="PROSITE" id="PS00678">
    <property type="entry name" value="WD_REPEATS_1"/>
    <property type="match status" value="1"/>
</dbReference>
<dbReference type="GO" id="GO:0006887">
    <property type="term" value="P:exocytosis"/>
    <property type="evidence" value="ECO:0007669"/>
    <property type="project" value="UniProtKB-KW"/>
</dbReference>
<dbReference type="InterPro" id="IPR013577">
    <property type="entry name" value="LLGL2"/>
</dbReference>
<reference evidence="6 7" key="1">
    <citation type="submission" date="2019-09" db="EMBL/GenBank/DDBJ databases">
        <title>Bird 10,000 Genomes (B10K) Project - Family phase.</title>
        <authorList>
            <person name="Zhang G."/>
        </authorList>
    </citation>
    <scope>NUCLEOTIDE SEQUENCE [LARGE SCALE GENOMIC DNA]</scope>
    <source>
        <strain evidence="6">OUT-0040</strain>
        <tissue evidence="6">Blood</tissue>
    </source>
</reference>
<evidence type="ECO:0000313" key="6">
    <source>
        <dbReference type="EMBL" id="NWZ46846.1"/>
    </source>
</evidence>
<evidence type="ECO:0000256" key="1">
    <source>
        <dbReference type="ARBA" id="ARBA00008070"/>
    </source>
</evidence>
<dbReference type="PANTHER" id="PTHR10241">
    <property type="entry name" value="LETHAL 2 GIANT LARVAE PROTEIN"/>
    <property type="match status" value="1"/>
</dbReference>
<organism evidence="6 7">
    <name type="scientific">Haliaeetus albicilla</name>
    <name type="common">White-tailed sea-eagle</name>
    <name type="synonym">Falco albicilla</name>
    <dbReference type="NCBI Taxonomy" id="8969"/>
    <lineage>
        <taxon>Eukaryota</taxon>
        <taxon>Metazoa</taxon>
        <taxon>Chordata</taxon>
        <taxon>Craniata</taxon>
        <taxon>Vertebrata</taxon>
        <taxon>Euteleostomi</taxon>
        <taxon>Archelosauria</taxon>
        <taxon>Archosauria</taxon>
        <taxon>Dinosauria</taxon>
        <taxon>Saurischia</taxon>
        <taxon>Theropoda</taxon>
        <taxon>Coelurosauria</taxon>
        <taxon>Aves</taxon>
        <taxon>Neognathae</taxon>
        <taxon>Neoaves</taxon>
        <taxon>Telluraves</taxon>
        <taxon>Accipitrimorphae</taxon>
        <taxon>Accipitriformes</taxon>
        <taxon>Accipitridae</taxon>
        <taxon>Accipitrinae</taxon>
        <taxon>Haliaeetus</taxon>
    </lineage>
</organism>
<comment type="similarity">
    <text evidence="1">Belongs to the WD repeat L(2)GL family.</text>
</comment>
<keyword evidence="7" id="KW-1185">Reference proteome</keyword>
<accession>A0A7K7MWQ5</accession>
<dbReference type="Proteomes" id="UP000585422">
    <property type="component" value="Unassembled WGS sequence"/>
</dbReference>
<feature type="domain" description="Lethal giant larvae homologue 2" evidence="5">
    <location>
        <begin position="251"/>
        <end position="348"/>
    </location>
</feature>
<feature type="non-terminal residue" evidence="6">
    <location>
        <position position="389"/>
    </location>
</feature>
<comment type="caution">
    <text evidence="6">The sequence shown here is derived from an EMBL/GenBank/DDBJ whole genome shotgun (WGS) entry which is preliminary data.</text>
</comment>
<dbReference type="AlphaFoldDB" id="A0A7K7MWQ5"/>
<dbReference type="SUPFAM" id="SSF50978">
    <property type="entry name" value="WD40 repeat-like"/>
    <property type="match status" value="1"/>
</dbReference>
<dbReference type="PANTHER" id="PTHR10241:SF21">
    <property type="entry name" value="LETHAL(2) GIANT LARVAE PROTEIN HOMOLOG 1"/>
    <property type="match status" value="1"/>
</dbReference>
<dbReference type="PRINTS" id="PR00962">
    <property type="entry name" value="LETHAL2GIANT"/>
</dbReference>
<dbReference type="GO" id="GO:0008593">
    <property type="term" value="P:regulation of Notch signaling pathway"/>
    <property type="evidence" value="ECO:0007669"/>
    <property type="project" value="TreeGrafter"/>
</dbReference>
<dbReference type="Gene3D" id="2.130.10.10">
    <property type="entry name" value="YVTN repeat-like/Quinoprotein amine dehydrogenase"/>
    <property type="match status" value="1"/>
</dbReference>
<dbReference type="EMBL" id="VZSQ01000009">
    <property type="protein sequence ID" value="NWZ46846.1"/>
    <property type="molecule type" value="Genomic_DNA"/>
</dbReference>
<dbReference type="GO" id="GO:0005886">
    <property type="term" value="C:plasma membrane"/>
    <property type="evidence" value="ECO:0007669"/>
    <property type="project" value="TreeGrafter"/>
</dbReference>
<proteinExistence type="inferred from homology"/>
<keyword evidence="3" id="KW-0853">WD repeat</keyword>
<dbReference type="InterPro" id="IPR000664">
    <property type="entry name" value="Lethal2_giant"/>
</dbReference>
<dbReference type="GO" id="GO:0030864">
    <property type="term" value="C:cortical actin cytoskeleton"/>
    <property type="evidence" value="ECO:0007669"/>
    <property type="project" value="TreeGrafter"/>
</dbReference>
<gene>
    <name evidence="6" type="primary">Llgl1</name>
    <name evidence="6" type="ORF">HALALB_R11003</name>
</gene>
<evidence type="ECO:0000256" key="3">
    <source>
        <dbReference type="ARBA" id="ARBA00022574"/>
    </source>
</evidence>
<protein>
    <submittedName>
        <fullName evidence="6">L2GL1 protein</fullName>
    </submittedName>
</protein>
<sequence length="389" mass="41788">YGAPGVELTGLHKETATVTQLHFLPGQGWLLSLLDDNTLHLWEVCQKDGCSHLEETRSFGLPGRPGSDSANCSPGITRVTVVLPTSTCAVACLGTEGGAVYFLALPALVLLEDKTLFPDEILQSVPDDYRCGKALGPVESIQEHPRDGSRLLIGYSRGLVVLWEQSTRTVQHLFLGNQQLESLAWEQSGKSIVSSHSDGGYMVWAVSGAGQKTQQPVMSTIPYGTGRVVGVGGLIAPSRCCNRGVDIFVSGPFPCKAISKILWRTCESGNPFIIFNGGMPRASYGDRHCVSVLQGQTLATLDFTSRVIDFFTVQSAEAAEGGFENPRALVVLVEEELVAIDLQTPGWPTIPAPYLAPLHSSAITCSCHVSNVPLKLWERIVSAGEQQSP</sequence>
<dbReference type="GO" id="GO:0006893">
    <property type="term" value="P:Golgi to plasma membrane transport"/>
    <property type="evidence" value="ECO:0007669"/>
    <property type="project" value="TreeGrafter"/>
</dbReference>
<dbReference type="InterPro" id="IPR015943">
    <property type="entry name" value="WD40/YVTN_repeat-like_dom_sf"/>
</dbReference>
<dbReference type="GO" id="GO:0051294">
    <property type="term" value="P:establishment of spindle orientation"/>
    <property type="evidence" value="ECO:0007669"/>
    <property type="project" value="TreeGrafter"/>
</dbReference>
<evidence type="ECO:0000313" key="7">
    <source>
        <dbReference type="Proteomes" id="UP000585422"/>
    </source>
</evidence>
<dbReference type="GO" id="GO:0030866">
    <property type="term" value="P:cortical actin cytoskeleton organization"/>
    <property type="evidence" value="ECO:0007669"/>
    <property type="project" value="TreeGrafter"/>
</dbReference>
<dbReference type="InterPro" id="IPR036322">
    <property type="entry name" value="WD40_repeat_dom_sf"/>
</dbReference>